<dbReference type="SUPFAM" id="SSF48452">
    <property type="entry name" value="TPR-like"/>
    <property type="match status" value="1"/>
</dbReference>
<dbReference type="PANTHER" id="PTHR44943">
    <property type="entry name" value="CELLULOSE SYNTHASE OPERON PROTEIN C"/>
    <property type="match status" value="1"/>
</dbReference>
<sequence>MSDPVTHASNQTVHPAERYERGIALKKAGLYKAAIEQLELATVDRSLAVKAYAQIGLCYKLSGRYEEAVPAFQQALKATPVSSKETVQILYVLGRTLESLGRIAETLEAYRWIRREDSEYRDVAERIERLSTRRPTVPAKTS</sequence>
<keyword evidence="1" id="KW-0677">Repeat</keyword>
<dbReference type="SMART" id="SM00028">
    <property type="entry name" value="TPR"/>
    <property type="match status" value="3"/>
</dbReference>
<evidence type="ECO:0000256" key="1">
    <source>
        <dbReference type="ARBA" id="ARBA00022737"/>
    </source>
</evidence>
<dbReference type="PROSITE" id="PS50005">
    <property type="entry name" value="TPR"/>
    <property type="match status" value="1"/>
</dbReference>
<gene>
    <name evidence="4" type="ORF">Nkreftii_002547</name>
</gene>
<dbReference type="InterPro" id="IPR051685">
    <property type="entry name" value="Ycf3/AcsC/BcsC/TPR_MFPF"/>
</dbReference>
<organism evidence="4 5">
    <name type="scientific">Candidatus Nitrospira kreftii</name>
    <dbReference type="NCBI Taxonomy" id="2652173"/>
    <lineage>
        <taxon>Bacteria</taxon>
        <taxon>Pseudomonadati</taxon>
        <taxon>Nitrospirota</taxon>
        <taxon>Nitrospiria</taxon>
        <taxon>Nitrospirales</taxon>
        <taxon>Nitrospiraceae</taxon>
        <taxon>Nitrospira</taxon>
    </lineage>
</organism>
<protein>
    <recommendedName>
        <fullName evidence="6">Tetratricopeptide repeat protein</fullName>
    </recommendedName>
</protein>
<evidence type="ECO:0000313" key="5">
    <source>
        <dbReference type="Proteomes" id="UP000593737"/>
    </source>
</evidence>
<name>A0A7S8IZZ1_9BACT</name>
<evidence type="ECO:0000256" key="3">
    <source>
        <dbReference type="PROSITE-ProRule" id="PRU00339"/>
    </source>
</evidence>
<dbReference type="Proteomes" id="UP000593737">
    <property type="component" value="Chromosome"/>
</dbReference>
<reference evidence="4 5" key="1">
    <citation type="journal article" date="2020" name="ISME J.">
        <title>Enrichment and physiological characterization of a novel comammox Nitrospira indicates ammonium inhibition of complete nitrification.</title>
        <authorList>
            <person name="Sakoula D."/>
            <person name="Koch H."/>
            <person name="Frank J."/>
            <person name="Jetten M.S.M."/>
            <person name="van Kessel M.A.H.J."/>
            <person name="Lucker S."/>
        </authorList>
    </citation>
    <scope>NUCLEOTIDE SEQUENCE [LARGE SCALE GENOMIC DNA]</scope>
    <source>
        <strain evidence="4">Comreactor17</strain>
    </source>
</reference>
<feature type="repeat" description="TPR" evidence="3">
    <location>
        <begin position="49"/>
        <end position="82"/>
    </location>
</feature>
<dbReference type="AlphaFoldDB" id="A0A7S8IZZ1"/>
<evidence type="ECO:0000256" key="2">
    <source>
        <dbReference type="ARBA" id="ARBA00022803"/>
    </source>
</evidence>
<dbReference type="InterPro" id="IPR019734">
    <property type="entry name" value="TPR_rpt"/>
</dbReference>
<proteinExistence type="predicted"/>
<evidence type="ECO:0000313" key="4">
    <source>
        <dbReference type="EMBL" id="QPD04773.1"/>
    </source>
</evidence>
<dbReference type="InterPro" id="IPR011990">
    <property type="entry name" value="TPR-like_helical_dom_sf"/>
</dbReference>
<dbReference type="PROSITE" id="PS50293">
    <property type="entry name" value="TPR_REGION"/>
    <property type="match status" value="1"/>
</dbReference>
<dbReference type="PANTHER" id="PTHR44943:SF8">
    <property type="entry name" value="TPR REPEAT-CONTAINING PROTEIN MJ0263"/>
    <property type="match status" value="1"/>
</dbReference>
<accession>A0A7S8IZZ1</accession>
<dbReference type="Pfam" id="PF00515">
    <property type="entry name" value="TPR_1"/>
    <property type="match status" value="1"/>
</dbReference>
<dbReference type="KEGG" id="nkf:Nkreftii_002547"/>
<keyword evidence="2 3" id="KW-0802">TPR repeat</keyword>
<dbReference type="Gene3D" id="1.25.40.10">
    <property type="entry name" value="Tetratricopeptide repeat domain"/>
    <property type="match status" value="1"/>
</dbReference>
<evidence type="ECO:0008006" key="6">
    <source>
        <dbReference type="Google" id="ProtNLM"/>
    </source>
</evidence>
<dbReference type="EMBL" id="CP047423">
    <property type="protein sequence ID" value="QPD04773.1"/>
    <property type="molecule type" value="Genomic_DNA"/>
</dbReference>